<protein>
    <recommendedName>
        <fullName evidence="6">ADP-dependent (S)-NAD(P)H-hydrate dehydratase</fullName>
        <ecNumber evidence="6">4.2.1.136</ecNumber>
    </recommendedName>
    <alternativeName>
        <fullName evidence="6">ADP-dependent NAD(P)HX dehydratase</fullName>
    </alternativeName>
</protein>
<dbReference type="Proteomes" id="UP000226429">
    <property type="component" value="Unassembled WGS sequence"/>
</dbReference>
<dbReference type="InterPro" id="IPR000631">
    <property type="entry name" value="CARKD"/>
</dbReference>
<proteinExistence type="inferred from homology"/>
<evidence type="ECO:0000256" key="1">
    <source>
        <dbReference type="ARBA" id="ARBA00022741"/>
    </source>
</evidence>
<keyword evidence="5 6" id="KW-0456">Lyase</keyword>
<accession>A0A370CJ91</accession>
<dbReference type="GO" id="GO:0110051">
    <property type="term" value="P:metabolite repair"/>
    <property type="evidence" value="ECO:0007669"/>
    <property type="project" value="TreeGrafter"/>
</dbReference>
<comment type="subunit">
    <text evidence="6">Homotetramer.</text>
</comment>
<evidence type="ECO:0000256" key="6">
    <source>
        <dbReference type="HAMAP-Rule" id="MF_01965"/>
    </source>
</evidence>
<evidence type="ECO:0000256" key="3">
    <source>
        <dbReference type="ARBA" id="ARBA00022857"/>
    </source>
</evidence>
<dbReference type="GO" id="GO:0005524">
    <property type="term" value="F:ATP binding"/>
    <property type="evidence" value="ECO:0007669"/>
    <property type="project" value="UniProtKB-KW"/>
</dbReference>
<dbReference type="InterPro" id="IPR017953">
    <property type="entry name" value="Carbohydrate_kinase_pred_CS"/>
</dbReference>
<dbReference type="AlphaFoldDB" id="A0A370CJ91"/>
<feature type="binding site" evidence="6">
    <location>
        <position position="216"/>
    </location>
    <ligand>
        <name>(6S)-NADPHX</name>
        <dbReference type="ChEBI" id="CHEBI:64076"/>
    </ligand>
</feature>
<name>A0A370CJ91_9COXI</name>
<evidence type="ECO:0000313" key="9">
    <source>
        <dbReference type="Proteomes" id="UP000226429"/>
    </source>
</evidence>
<dbReference type="CDD" id="cd01171">
    <property type="entry name" value="YXKO-related"/>
    <property type="match status" value="1"/>
</dbReference>
<dbReference type="Pfam" id="PF01256">
    <property type="entry name" value="Carb_kinase"/>
    <property type="match status" value="1"/>
</dbReference>
<dbReference type="GO" id="GO:0052855">
    <property type="term" value="F:ADP-dependent NAD(P)H-hydrate dehydratase activity"/>
    <property type="evidence" value="ECO:0007669"/>
    <property type="project" value="UniProtKB-UniRule"/>
</dbReference>
<comment type="catalytic activity">
    <reaction evidence="6">
        <text>(6S)-NADPHX + ADP = AMP + phosphate + NADPH + H(+)</text>
        <dbReference type="Rhea" id="RHEA:32235"/>
        <dbReference type="ChEBI" id="CHEBI:15378"/>
        <dbReference type="ChEBI" id="CHEBI:43474"/>
        <dbReference type="ChEBI" id="CHEBI:57783"/>
        <dbReference type="ChEBI" id="CHEBI:64076"/>
        <dbReference type="ChEBI" id="CHEBI:456215"/>
        <dbReference type="ChEBI" id="CHEBI:456216"/>
        <dbReference type="EC" id="4.2.1.136"/>
    </reaction>
</comment>
<keyword evidence="9" id="KW-1185">Reference proteome</keyword>
<feature type="binding site" evidence="6">
    <location>
        <position position="215"/>
    </location>
    <ligand>
        <name>AMP</name>
        <dbReference type="ChEBI" id="CHEBI:456215"/>
    </ligand>
</feature>
<dbReference type="PROSITE" id="PS01050">
    <property type="entry name" value="YJEF_C_2"/>
    <property type="match status" value="1"/>
</dbReference>
<evidence type="ECO:0000313" key="8">
    <source>
        <dbReference type="EMBL" id="RDH40922.1"/>
    </source>
</evidence>
<evidence type="ECO:0000256" key="4">
    <source>
        <dbReference type="ARBA" id="ARBA00023027"/>
    </source>
</evidence>
<keyword evidence="2 6" id="KW-0067">ATP-binding</keyword>
<reference evidence="8 9" key="2">
    <citation type="journal article" date="2018" name="J. Invertebr. Pathol.">
        <title>'Candidatus Aquirickettsiella gammari' (Gammaproteobacteria: Legionellales: Coxiellaceae): A bacterial pathogen of the freshwater crustacean Gammarus fossarum (Malacostraca: Amphipoda).</title>
        <authorList>
            <person name="Bojko J."/>
            <person name="Dunn A.M."/>
            <person name="Stebbing P.D."/>
            <person name="van Aerle R."/>
            <person name="Bacela-Spychalska K."/>
            <person name="Bean T.P."/>
            <person name="Urrutia A."/>
            <person name="Stentiford G.D."/>
        </authorList>
    </citation>
    <scope>NUCLEOTIDE SEQUENCE [LARGE SCALE GENOMIC DNA]</scope>
    <source>
        <strain evidence="8">RA15029</strain>
    </source>
</reference>
<evidence type="ECO:0000259" key="7">
    <source>
        <dbReference type="PROSITE" id="PS51383"/>
    </source>
</evidence>
<comment type="caution">
    <text evidence="8">The sequence shown here is derived from an EMBL/GenBank/DDBJ whole genome shotgun (WGS) entry which is preliminary data.</text>
</comment>
<comment type="catalytic activity">
    <reaction evidence="6">
        <text>(6S)-NADHX + ADP = AMP + phosphate + NADH + H(+)</text>
        <dbReference type="Rhea" id="RHEA:32223"/>
        <dbReference type="ChEBI" id="CHEBI:15378"/>
        <dbReference type="ChEBI" id="CHEBI:43474"/>
        <dbReference type="ChEBI" id="CHEBI:57945"/>
        <dbReference type="ChEBI" id="CHEBI:64074"/>
        <dbReference type="ChEBI" id="CHEBI:456215"/>
        <dbReference type="ChEBI" id="CHEBI:456216"/>
        <dbReference type="EC" id="4.2.1.136"/>
    </reaction>
</comment>
<evidence type="ECO:0000256" key="5">
    <source>
        <dbReference type="ARBA" id="ARBA00023239"/>
    </source>
</evidence>
<feature type="domain" description="YjeF C-terminal" evidence="7">
    <location>
        <begin position="8"/>
        <end position="274"/>
    </location>
</feature>
<comment type="cofactor">
    <cofactor evidence="6">
        <name>Mg(2+)</name>
        <dbReference type="ChEBI" id="CHEBI:18420"/>
    </cofactor>
</comment>
<reference evidence="8 9" key="1">
    <citation type="journal article" date="2017" name="Int. J. Syst. Evol. Microbiol.">
        <title>Aquarickettsiella crustaci n. gen. n. sp. (Gammaproteobacteria: Legionellales: Coxiellaceae); a bacterial pathogen of the freshwater crustacean: Gammarus fossarum (Malacostraca: Amphipoda).</title>
        <authorList>
            <person name="Bojko J."/>
            <person name="Dunn A.M."/>
            <person name="Stebbing P.D."/>
            <person name="Van Aerle R."/>
            <person name="Bacela-Spychalska K."/>
            <person name="Bean T.P."/>
            <person name="Stentiford G.D."/>
        </authorList>
    </citation>
    <scope>NUCLEOTIDE SEQUENCE [LARGE SCALE GENOMIC DNA]</scope>
    <source>
        <strain evidence="8">RA15029</strain>
    </source>
</reference>
<feature type="binding site" evidence="6">
    <location>
        <begin position="187"/>
        <end position="191"/>
    </location>
    <ligand>
        <name>AMP</name>
        <dbReference type="ChEBI" id="CHEBI:456215"/>
    </ligand>
</feature>
<dbReference type="PANTHER" id="PTHR12592">
    <property type="entry name" value="ATP-DEPENDENT (S)-NAD(P)H-HYDRATE DEHYDRATASE FAMILY MEMBER"/>
    <property type="match status" value="1"/>
</dbReference>
<feature type="binding site" evidence="6">
    <location>
        <position position="43"/>
    </location>
    <ligand>
        <name>(6S)-NADPHX</name>
        <dbReference type="ChEBI" id="CHEBI:64076"/>
    </ligand>
</feature>
<dbReference type="PANTHER" id="PTHR12592:SF0">
    <property type="entry name" value="ATP-DEPENDENT (S)-NAD(P)H-HYDRATE DEHYDRATASE"/>
    <property type="match status" value="1"/>
</dbReference>
<feature type="binding site" evidence="6">
    <location>
        <position position="104"/>
    </location>
    <ligand>
        <name>(6S)-NADPHX</name>
        <dbReference type="ChEBI" id="CHEBI:64076"/>
    </ligand>
</feature>
<dbReference type="EMBL" id="NMOS02000002">
    <property type="protein sequence ID" value="RDH40922.1"/>
    <property type="molecule type" value="Genomic_DNA"/>
</dbReference>
<sequence>MIKPTTIQLNDFKCLLTPRRRDAHKGLFGHVLIVGGHDGMAGAARLAAEAALRTGSGLVSVATQKNHIAAIISERPEIMAQGVKGARDLKALISKATVIVVGTGLGQTSWSQQLFKRVLTTSLPKVLDADALNLLAKQAKKSEQWILTPHPGEAARLLNCTIKEVQADRIKAVTALQAQYGGVIVLKGAGSLICSTNSLSICDLGNPGMASGGMGDVLSGVIGGLLAQHLTLQQAAEWGVYLHACAGDLAAAQQGERGLLASDLLPYLRDLVNV</sequence>
<dbReference type="GO" id="GO:0052856">
    <property type="term" value="F:NAD(P)HX epimerase activity"/>
    <property type="evidence" value="ECO:0007669"/>
    <property type="project" value="TreeGrafter"/>
</dbReference>
<keyword evidence="3 6" id="KW-0521">NADP</keyword>
<dbReference type="NCBIfam" id="TIGR00196">
    <property type="entry name" value="yjeF_cterm"/>
    <property type="match status" value="1"/>
</dbReference>
<evidence type="ECO:0000256" key="2">
    <source>
        <dbReference type="ARBA" id="ARBA00022840"/>
    </source>
</evidence>
<gene>
    <name evidence="6" type="primary">nnrD</name>
    <name evidence="8" type="ORF">CFE62_000725</name>
</gene>
<dbReference type="EC" id="4.2.1.136" evidence="6"/>
<dbReference type="InterPro" id="IPR029056">
    <property type="entry name" value="Ribokinase-like"/>
</dbReference>
<dbReference type="GO" id="GO:0046496">
    <property type="term" value="P:nicotinamide nucleotide metabolic process"/>
    <property type="evidence" value="ECO:0007669"/>
    <property type="project" value="UniProtKB-UniRule"/>
</dbReference>
<keyword evidence="1 6" id="KW-0547">Nucleotide-binding</keyword>
<dbReference type="SUPFAM" id="SSF53613">
    <property type="entry name" value="Ribokinase-like"/>
    <property type="match status" value="1"/>
</dbReference>
<dbReference type="HAMAP" id="MF_01965">
    <property type="entry name" value="NADHX_dehydratase"/>
    <property type="match status" value="1"/>
</dbReference>
<comment type="function">
    <text evidence="6">Catalyzes the dehydration of the S-form of NAD(P)HX at the expense of ADP, which is converted to AMP. Together with NAD(P)HX epimerase, which catalyzes the epimerization of the S- and R-forms, the enzyme allows the repair of both epimers of NAD(P)HX, a damaged form of NAD(P)H that is a result of enzymatic or heat-dependent hydration.</text>
</comment>
<feature type="binding site" evidence="6">
    <location>
        <position position="150"/>
    </location>
    <ligand>
        <name>(6S)-NADPHX</name>
        <dbReference type="ChEBI" id="CHEBI:64076"/>
    </ligand>
</feature>
<dbReference type="FunFam" id="3.40.1190.20:FF:000017">
    <property type="entry name" value="Multifunctional fusion protein"/>
    <property type="match status" value="1"/>
</dbReference>
<dbReference type="Gene3D" id="3.40.1190.20">
    <property type="match status" value="1"/>
</dbReference>
<organism evidence="8 9">
    <name type="scientific">Candidatus Aquirickettsiella gammari</name>
    <dbReference type="NCBI Taxonomy" id="2016198"/>
    <lineage>
        <taxon>Bacteria</taxon>
        <taxon>Pseudomonadati</taxon>
        <taxon>Pseudomonadota</taxon>
        <taxon>Gammaproteobacteria</taxon>
        <taxon>Legionellales</taxon>
        <taxon>Coxiellaceae</taxon>
        <taxon>Candidatus Aquirickettsiella</taxon>
    </lineage>
</organism>
<keyword evidence="4 6" id="KW-0520">NAD</keyword>
<comment type="similarity">
    <text evidence="6">Belongs to the NnrD/CARKD family.</text>
</comment>
<dbReference type="PROSITE" id="PS51383">
    <property type="entry name" value="YJEF_C_3"/>
    <property type="match status" value="1"/>
</dbReference>